<keyword evidence="4" id="KW-0808">Transferase</keyword>
<dbReference type="PANTHER" id="PTHR27002">
    <property type="entry name" value="RECEPTOR-LIKE SERINE/THREONINE-PROTEIN KINASE SD1-8"/>
    <property type="match status" value="1"/>
</dbReference>
<keyword evidence="2" id="KW-0723">Serine/threonine-protein kinase</keyword>
<keyword evidence="6" id="KW-0732">Signal</keyword>
<evidence type="ECO:0000256" key="13">
    <source>
        <dbReference type="ARBA" id="ARBA00023170"/>
    </source>
</evidence>
<keyword evidence="3" id="KW-0597">Phosphoprotein</keyword>
<evidence type="ECO:0000256" key="4">
    <source>
        <dbReference type="ARBA" id="ARBA00022679"/>
    </source>
</evidence>
<feature type="domain" description="Protein kinase" evidence="19">
    <location>
        <begin position="655"/>
        <end position="932"/>
    </location>
</feature>
<evidence type="ECO:0000256" key="6">
    <source>
        <dbReference type="ARBA" id="ARBA00022729"/>
    </source>
</evidence>
<dbReference type="InterPro" id="IPR001245">
    <property type="entry name" value="Ser-Thr/Tyr_kinase_cat_dom"/>
</dbReference>
<keyword evidence="12" id="KW-0472">Membrane</keyword>
<keyword evidence="14" id="KW-0325">Glycoprotein</keyword>
<dbReference type="FunFam" id="3.30.430.20:FF:000002">
    <property type="entry name" value="Cysteine-rich receptor-like protein kinase 10"/>
    <property type="match status" value="1"/>
</dbReference>
<dbReference type="SUPFAM" id="SSF56112">
    <property type="entry name" value="Protein kinase-like (PK-like)"/>
    <property type="match status" value="1"/>
</dbReference>
<dbReference type="Gene3D" id="3.10.20.90">
    <property type="entry name" value="Phosphatidylinositol 3-kinase Catalytic Subunit, Chain A, domain 1"/>
    <property type="match status" value="2"/>
</dbReference>
<feature type="compositionally biased region" description="Acidic residues" evidence="18">
    <location>
        <begin position="1114"/>
        <end position="1126"/>
    </location>
</feature>
<dbReference type="Pfam" id="PF00240">
    <property type="entry name" value="ubiquitin"/>
    <property type="match status" value="2"/>
</dbReference>
<evidence type="ECO:0000256" key="1">
    <source>
        <dbReference type="ARBA" id="ARBA00004167"/>
    </source>
</evidence>
<dbReference type="Gene3D" id="1.10.510.10">
    <property type="entry name" value="Transferase(Phosphotransferase) domain 1"/>
    <property type="match status" value="1"/>
</dbReference>
<dbReference type="SMART" id="SM00220">
    <property type="entry name" value="S_TKc"/>
    <property type="match status" value="1"/>
</dbReference>
<evidence type="ECO:0000256" key="18">
    <source>
        <dbReference type="SAM" id="MobiDB-lite"/>
    </source>
</evidence>
<keyword evidence="9 22" id="KW-0418">Kinase</keyword>
<dbReference type="InterPro" id="IPR000719">
    <property type="entry name" value="Prot_kinase_dom"/>
</dbReference>
<dbReference type="PROSITE" id="PS00108">
    <property type="entry name" value="PROTEIN_KINASE_ST"/>
    <property type="match status" value="1"/>
</dbReference>
<evidence type="ECO:0000256" key="11">
    <source>
        <dbReference type="ARBA" id="ARBA00022989"/>
    </source>
</evidence>
<sequence length="1154" mass="129528">MALGHGGAMAFLFGSQTESGIRREKPPLIFPLYDSSIRFRFVRSSLMSKDPNQHAAVSAQDEHYEEIDWELKPGGMLVQKRDDEDAVDDEDGAISLGPMIKITVSHGPARHEVHVPAQSTFGDIKNALAQETGLEPKNQRLLFRGKEKEDEELLHMAGVKERSKILLLEEPASKERKLEELRKSQTESGIRREKPPLIFPLYDSSIRFRFVRSSLMSKDPNQHAAVSAQDEHNEEIDWELKPGGMLVQKRDDEDAVDDEGSAISLGPMIKITVSHGPARHEVHVPAQSTFGDIKNALAQETGLEPKNQRLLFRGKEKEDEELLHMAGVKDRSKILLLEEPASKERKLEELRKREIDQFIGNMSFFNHFFLPILLFSMLSFLAQTMTAVDKVTYLFHFCANTTFSGNNIYSVNLNSLLSSLSSHANSSIEFYNITSGENTSDPVYGLFLCRGDVTTETCQACVADATKNLDSRCSKEKTAIIWYDECMLRYSNESIFSTMVVQPRVTLLNTQNTTSQGFYNELVNTTITELAKQASNTPIGAKKFETLEVNLVSRVLYLMVQCTPDLSSNDCYRCLQAATDRFLLCCGGKEGGRVLFPSCNFRYEFYPFFAEPASPPVVLPLPPSSATGLKVANDITNVECSQYEFRTIETATNNFSNDNKLGEGGFGKVYKGTLPDGKEIAVKRLSRSSRQGAVEFRNEVMVVAKLQHRNLVKLFGFCLTEEEKILVYEYVPNGSLDNFLHDSQRQQILDWSSRYKIIKGIARGLLYLHEDSRLRIIHRDLKASNVLLESNMNPKISDFGLARTFLVDQIQGETNRIVGTYGYMSPEYAMHGLFSVKSDVFSFGVLLLETVSGKKNNSYRAERDEDLLRYALRQWSDGTQLELLDPAIRDHSFVENEVIRCIHLGLLCVNEDPEDRPTMATIVLTLEGHPNLQLPEPTLLLRSGPKIKPMPSEKLGHDNLTWRQKKMGSGLLGADDRGLDRKGPGNRQTDLNSLYREKESRAQPRFLSAAITENEIKQNKNWEILNTSNALFIILFLLVVLRIDRFGLNFRLLPPATVLLPASTSLTLTKPSWAPGSILATTTGLAWNNRFVTAAGGVSTGAAECLRSWPWEDRSEESEEGDEESDRGDGGLWSRCDGGGGEERVVGGRSEMWM</sequence>
<feature type="domain" description="Gnk2-homologous" evidence="21">
    <location>
        <begin position="391"/>
        <end position="495"/>
    </location>
</feature>
<evidence type="ECO:0000259" key="19">
    <source>
        <dbReference type="PROSITE" id="PS50011"/>
    </source>
</evidence>
<dbReference type="SUPFAM" id="SSF54236">
    <property type="entry name" value="Ubiquitin-like"/>
    <property type="match status" value="2"/>
</dbReference>
<feature type="domain" description="Gnk2-homologous" evidence="21">
    <location>
        <begin position="501"/>
        <end position="608"/>
    </location>
</feature>
<keyword evidence="23" id="KW-1185">Reference proteome</keyword>
<dbReference type="PROSITE" id="PS00107">
    <property type="entry name" value="PROTEIN_KINASE_ATP"/>
    <property type="match status" value="1"/>
</dbReference>
<keyword evidence="7" id="KW-0677">Repeat</keyword>
<comment type="catalytic activity">
    <reaction evidence="15">
        <text>L-seryl-[protein] + ATP = O-phospho-L-seryl-[protein] + ADP + H(+)</text>
        <dbReference type="Rhea" id="RHEA:17989"/>
        <dbReference type="Rhea" id="RHEA-COMP:9863"/>
        <dbReference type="Rhea" id="RHEA-COMP:11604"/>
        <dbReference type="ChEBI" id="CHEBI:15378"/>
        <dbReference type="ChEBI" id="CHEBI:29999"/>
        <dbReference type="ChEBI" id="CHEBI:30616"/>
        <dbReference type="ChEBI" id="CHEBI:83421"/>
        <dbReference type="ChEBI" id="CHEBI:456216"/>
    </reaction>
</comment>
<dbReference type="Gene3D" id="3.30.200.20">
    <property type="entry name" value="Phosphorylase Kinase, domain 1"/>
    <property type="match status" value="1"/>
</dbReference>
<evidence type="ECO:0000256" key="17">
    <source>
        <dbReference type="PROSITE-ProRule" id="PRU10141"/>
    </source>
</evidence>
<dbReference type="Pfam" id="PF01657">
    <property type="entry name" value="Stress-antifung"/>
    <property type="match status" value="2"/>
</dbReference>
<evidence type="ECO:0000259" key="20">
    <source>
        <dbReference type="PROSITE" id="PS50053"/>
    </source>
</evidence>
<feature type="domain" description="Ubiquitin-like" evidence="20">
    <location>
        <begin position="100"/>
        <end position="168"/>
    </location>
</feature>
<dbReference type="InterPro" id="IPR000626">
    <property type="entry name" value="Ubiquitin-like_dom"/>
</dbReference>
<dbReference type="InterPro" id="IPR017441">
    <property type="entry name" value="Protein_kinase_ATP_BS"/>
</dbReference>
<dbReference type="InterPro" id="IPR029071">
    <property type="entry name" value="Ubiquitin-like_domsf"/>
</dbReference>
<dbReference type="CDD" id="cd14066">
    <property type="entry name" value="STKc_IRAK"/>
    <property type="match status" value="1"/>
</dbReference>
<dbReference type="PROSITE" id="PS50011">
    <property type="entry name" value="PROTEIN_KINASE_DOM"/>
    <property type="match status" value="1"/>
</dbReference>
<dbReference type="InterPro" id="IPR038408">
    <property type="entry name" value="GNK2_sf"/>
</dbReference>
<keyword evidence="8 17" id="KW-0547">Nucleotide-binding</keyword>
<evidence type="ECO:0000256" key="5">
    <source>
        <dbReference type="ARBA" id="ARBA00022692"/>
    </source>
</evidence>
<feature type="region of interest" description="Disordered" evidence="18">
    <location>
        <begin position="1109"/>
        <end position="1154"/>
    </location>
</feature>
<evidence type="ECO:0000259" key="21">
    <source>
        <dbReference type="PROSITE" id="PS51473"/>
    </source>
</evidence>
<evidence type="ECO:0000256" key="2">
    <source>
        <dbReference type="ARBA" id="ARBA00022527"/>
    </source>
</evidence>
<feature type="binding site" evidence="17">
    <location>
        <position position="683"/>
    </location>
    <ligand>
        <name>ATP</name>
        <dbReference type="ChEBI" id="CHEBI:30616"/>
    </ligand>
</feature>
<organism evidence="22 23">
    <name type="scientific">Morella rubra</name>
    <name type="common">Chinese bayberry</name>
    <dbReference type="NCBI Taxonomy" id="262757"/>
    <lineage>
        <taxon>Eukaryota</taxon>
        <taxon>Viridiplantae</taxon>
        <taxon>Streptophyta</taxon>
        <taxon>Embryophyta</taxon>
        <taxon>Tracheophyta</taxon>
        <taxon>Spermatophyta</taxon>
        <taxon>Magnoliopsida</taxon>
        <taxon>eudicotyledons</taxon>
        <taxon>Gunneridae</taxon>
        <taxon>Pentapetalae</taxon>
        <taxon>rosids</taxon>
        <taxon>fabids</taxon>
        <taxon>Fagales</taxon>
        <taxon>Myricaceae</taxon>
        <taxon>Morella</taxon>
    </lineage>
</organism>
<evidence type="ECO:0000256" key="8">
    <source>
        <dbReference type="ARBA" id="ARBA00022741"/>
    </source>
</evidence>
<dbReference type="Pfam" id="PF07714">
    <property type="entry name" value="PK_Tyr_Ser-Thr"/>
    <property type="match status" value="1"/>
</dbReference>
<dbReference type="PANTHER" id="PTHR27002:SF1096">
    <property type="entry name" value="GNK2-HOMOLOGOUS DOMAIN-CONTAINING PROTEIN"/>
    <property type="match status" value="1"/>
</dbReference>
<evidence type="ECO:0000313" key="22">
    <source>
        <dbReference type="EMBL" id="KAB1209179.1"/>
    </source>
</evidence>
<dbReference type="CDD" id="cd17054">
    <property type="entry name" value="Ubl_AtBAG1_like"/>
    <property type="match status" value="2"/>
</dbReference>
<keyword evidence="5" id="KW-0812">Transmembrane</keyword>
<proteinExistence type="predicted"/>
<dbReference type="InterPro" id="IPR011009">
    <property type="entry name" value="Kinase-like_dom_sf"/>
</dbReference>
<keyword evidence="11" id="KW-1133">Transmembrane helix</keyword>
<dbReference type="SMART" id="SM00213">
    <property type="entry name" value="UBQ"/>
    <property type="match status" value="2"/>
</dbReference>
<protein>
    <submittedName>
        <fullName evidence="22">Cysteine-rich receptor-like protein kinase 25</fullName>
    </submittedName>
</protein>
<dbReference type="OrthoDB" id="688481at2759"/>
<reference evidence="22 23" key="1">
    <citation type="journal article" date="2019" name="Plant Biotechnol. J.">
        <title>The red bayberry genome and genetic basis of sex determination.</title>
        <authorList>
            <person name="Jia H.M."/>
            <person name="Jia H.J."/>
            <person name="Cai Q.L."/>
            <person name="Wang Y."/>
            <person name="Zhao H.B."/>
            <person name="Yang W.F."/>
            <person name="Wang G.Y."/>
            <person name="Li Y.H."/>
            <person name="Zhan D.L."/>
            <person name="Shen Y.T."/>
            <person name="Niu Q.F."/>
            <person name="Chang L."/>
            <person name="Qiu J."/>
            <person name="Zhao L."/>
            <person name="Xie H.B."/>
            <person name="Fu W.Y."/>
            <person name="Jin J."/>
            <person name="Li X.W."/>
            <person name="Jiao Y."/>
            <person name="Zhou C.C."/>
            <person name="Tu T."/>
            <person name="Chai C.Y."/>
            <person name="Gao J.L."/>
            <person name="Fan L.J."/>
            <person name="van de Weg E."/>
            <person name="Wang J.Y."/>
            <person name="Gao Z.S."/>
        </authorList>
    </citation>
    <scope>NUCLEOTIDE SEQUENCE [LARGE SCALE GENOMIC DNA]</scope>
    <source>
        <tissue evidence="22">Leaves</tissue>
    </source>
</reference>
<dbReference type="GO" id="GO:0004674">
    <property type="term" value="F:protein serine/threonine kinase activity"/>
    <property type="evidence" value="ECO:0007669"/>
    <property type="project" value="UniProtKB-KW"/>
</dbReference>
<gene>
    <name evidence="22" type="ORF">CJ030_MR6G015605</name>
</gene>
<dbReference type="EMBL" id="RXIC02000024">
    <property type="protein sequence ID" value="KAB1209179.1"/>
    <property type="molecule type" value="Genomic_DNA"/>
</dbReference>
<dbReference type="FunFam" id="3.30.430.20:FF:000003">
    <property type="entry name" value="Cysteine-rich RLK (RECEPTOR-like protein kinase) 10"/>
    <property type="match status" value="1"/>
</dbReference>
<dbReference type="FunFam" id="3.30.200.20:FF:000142">
    <property type="entry name" value="Cysteine-rich receptor-like protein kinase 10"/>
    <property type="match status" value="1"/>
</dbReference>
<evidence type="ECO:0000256" key="16">
    <source>
        <dbReference type="ARBA" id="ARBA00047951"/>
    </source>
</evidence>
<dbReference type="PROSITE" id="PS51473">
    <property type="entry name" value="GNK2"/>
    <property type="match status" value="2"/>
</dbReference>
<dbReference type="GO" id="GO:0042742">
    <property type="term" value="P:defense response to bacterium"/>
    <property type="evidence" value="ECO:0007669"/>
    <property type="project" value="TreeGrafter"/>
</dbReference>
<dbReference type="Proteomes" id="UP000516437">
    <property type="component" value="Chromosome 6"/>
</dbReference>
<dbReference type="GO" id="GO:0006979">
    <property type="term" value="P:response to oxidative stress"/>
    <property type="evidence" value="ECO:0007669"/>
    <property type="project" value="UniProtKB-ARBA"/>
</dbReference>
<accession>A0A6A1V8K0</accession>
<evidence type="ECO:0000256" key="9">
    <source>
        <dbReference type="ARBA" id="ARBA00022777"/>
    </source>
</evidence>
<dbReference type="GO" id="GO:0005886">
    <property type="term" value="C:plasma membrane"/>
    <property type="evidence" value="ECO:0007669"/>
    <property type="project" value="TreeGrafter"/>
</dbReference>
<comment type="caution">
    <text evidence="22">The sequence shown here is derived from an EMBL/GenBank/DDBJ whole genome shotgun (WGS) entry which is preliminary data.</text>
</comment>
<evidence type="ECO:0000256" key="15">
    <source>
        <dbReference type="ARBA" id="ARBA00047558"/>
    </source>
</evidence>
<name>A0A6A1V8K0_9ROSI</name>
<dbReference type="CDD" id="cd23509">
    <property type="entry name" value="Gnk2-like"/>
    <property type="match status" value="2"/>
</dbReference>
<dbReference type="GO" id="GO:0005524">
    <property type="term" value="F:ATP binding"/>
    <property type="evidence" value="ECO:0007669"/>
    <property type="project" value="UniProtKB-UniRule"/>
</dbReference>
<evidence type="ECO:0000256" key="7">
    <source>
        <dbReference type="ARBA" id="ARBA00022737"/>
    </source>
</evidence>
<dbReference type="InterPro" id="IPR008271">
    <property type="entry name" value="Ser/Thr_kinase_AS"/>
</dbReference>
<keyword evidence="13 22" id="KW-0675">Receptor</keyword>
<dbReference type="FunFam" id="1.10.510.10:FF:000129">
    <property type="entry name" value="cysteine-rich receptor-like protein kinase 10"/>
    <property type="match status" value="1"/>
</dbReference>
<keyword evidence="10 17" id="KW-0067">ATP-binding</keyword>
<feature type="domain" description="Ubiquitin-like" evidence="20">
    <location>
        <begin position="269"/>
        <end position="337"/>
    </location>
</feature>
<dbReference type="AlphaFoldDB" id="A0A6A1V8K0"/>
<comment type="catalytic activity">
    <reaction evidence="16">
        <text>L-threonyl-[protein] + ATP = O-phospho-L-threonyl-[protein] + ADP + H(+)</text>
        <dbReference type="Rhea" id="RHEA:46608"/>
        <dbReference type="Rhea" id="RHEA-COMP:11060"/>
        <dbReference type="Rhea" id="RHEA-COMP:11605"/>
        <dbReference type="ChEBI" id="CHEBI:15378"/>
        <dbReference type="ChEBI" id="CHEBI:30013"/>
        <dbReference type="ChEBI" id="CHEBI:30616"/>
        <dbReference type="ChEBI" id="CHEBI:61977"/>
        <dbReference type="ChEBI" id="CHEBI:456216"/>
    </reaction>
</comment>
<comment type="subcellular location">
    <subcellularLocation>
        <location evidence="1">Membrane</location>
        <topology evidence="1">Single-pass membrane protein</topology>
    </subcellularLocation>
</comment>
<evidence type="ECO:0000256" key="14">
    <source>
        <dbReference type="ARBA" id="ARBA00023180"/>
    </source>
</evidence>
<evidence type="ECO:0000256" key="12">
    <source>
        <dbReference type="ARBA" id="ARBA00023136"/>
    </source>
</evidence>
<evidence type="ECO:0000256" key="3">
    <source>
        <dbReference type="ARBA" id="ARBA00022553"/>
    </source>
</evidence>
<dbReference type="InterPro" id="IPR002902">
    <property type="entry name" value="GNK2"/>
</dbReference>
<dbReference type="PROSITE" id="PS50053">
    <property type="entry name" value="UBIQUITIN_2"/>
    <property type="match status" value="2"/>
</dbReference>
<evidence type="ECO:0000313" key="23">
    <source>
        <dbReference type="Proteomes" id="UP000516437"/>
    </source>
</evidence>
<dbReference type="Gene3D" id="3.30.430.20">
    <property type="entry name" value="Gnk2 domain, C-X8-C-X2-C motif"/>
    <property type="match status" value="2"/>
</dbReference>
<evidence type="ECO:0000256" key="10">
    <source>
        <dbReference type="ARBA" id="ARBA00022840"/>
    </source>
</evidence>